<keyword evidence="6 8" id="KW-0326">Glycosidase</keyword>
<dbReference type="InterPro" id="IPR048395">
    <property type="entry name" value="Glyco_hydro_31_C"/>
</dbReference>
<reference evidence="12" key="1">
    <citation type="submission" date="2025-08" db="UniProtKB">
        <authorList>
            <consortium name="RefSeq"/>
        </authorList>
    </citation>
    <scope>IDENTIFICATION</scope>
    <source>
        <tissue evidence="12">Whole body</tissue>
    </source>
</reference>
<dbReference type="Gene3D" id="4.10.110.10">
    <property type="entry name" value="Spasmolytic Protein, domain 1"/>
    <property type="match status" value="1"/>
</dbReference>
<sequence>MIIKGNNESKKGTSSLEHIINESDDKSDESSKLFTLDITKTINREQEIVNSAYADDKSNSHAKNAKSYFALVLIAIFITAVIALAILHSPYLICNVKKSEYMNNVMKIVENWKFNPNKDTDNVIEKAEYVYSFIIVEDDDGIVEQCKQIPVSLRFDCLPEFGANESECTRRGCCWSPVDEDNKFLNIPYCYYPDNWSLYKYENYSQEGNNFSGFLQLKNKSIYKKNIPLIKMETTTIDNTILRVKIFDPVNQRYEPPWPVTTNRSPSDRLNVDTLYKFITDDEKIGFKVMRSDDNTILFDSIGLGGFIFADQFLQISGILSSQYIYGLGEHRSNFKINNEWKRYAMFNMDQPPVEYANLYGTHPFYLMIEESGYCHGVLFLNSNPMEIMLQPTPAITYRSIGGIFDMYFLLGPTPQDVIEQYSTLVGKPFLPPYWSLGFHLSRYGYGNLEKTKEVWNRTRTAGIPFDTQWNDLDYMDKNKDFTYDNKTFKDLPEFIDELHKLGMHYIPLIDAGISASEASGSYRPYDEGVKEGIFIKDAITNEPFKGKVWSNGLTVWPDFTHPKAKDYYLNMMQDMHNKFKYDGAWIDMNEPSNFYNGNKNGCVNNELDNPEFKPMIMGSTLAVKTLCMNAKHYLGAHYNLHNTYGTSHAIATNYALTNIRKKRPFIISRSTWVGHGKYAGHWSGDVFSTWHDLKMSIPEMLNFNLFQIPMVGADICGFNGNTTAALCNRWMQLGAFYPFARNHNSDSTIEQDPVAMGNLVVKSSKRAFTIRYWLLPYLYTLFYRAHEYGETVVRPLFFEFINDKATYDIDTQFMWGRYLMINPVLEENKTTVTAYVPRGEWYDLYTKIMFFSIGKKFTFDAPYDTIPLLIRAGSILPAQKPGPTTTDSRKNGFELLVALNRVGYARGELYWDDGDSLGTLCTFINTFAAVIFFVNS</sequence>
<dbReference type="InterPro" id="IPR013780">
    <property type="entry name" value="Glyco_hydro_b"/>
</dbReference>
<keyword evidence="9" id="KW-0812">Transmembrane</keyword>
<comment type="caution">
    <text evidence="7">Lacks conserved residue(s) required for the propagation of feature annotation.</text>
</comment>
<evidence type="ECO:0000256" key="9">
    <source>
        <dbReference type="SAM" id="Phobius"/>
    </source>
</evidence>
<dbReference type="Gene3D" id="3.20.20.80">
    <property type="entry name" value="Glycosidases"/>
    <property type="match status" value="1"/>
</dbReference>
<dbReference type="Pfam" id="PF01055">
    <property type="entry name" value="Glyco_hydro_31_2nd"/>
    <property type="match status" value="1"/>
</dbReference>
<dbReference type="GeneID" id="107070872"/>
<accession>A0ABM1IXG5</accession>
<dbReference type="CDD" id="cd00111">
    <property type="entry name" value="Trefoil"/>
    <property type="match status" value="1"/>
</dbReference>
<dbReference type="InterPro" id="IPR030459">
    <property type="entry name" value="Glyco_hydro_31_CS"/>
</dbReference>
<evidence type="ECO:0000313" key="11">
    <source>
        <dbReference type="Proteomes" id="UP000694924"/>
    </source>
</evidence>
<evidence type="ECO:0000259" key="10">
    <source>
        <dbReference type="PROSITE" id="PS51448"/>
    </source>
</evidence>
<evidence type="ECO:0000313" key="12">
    <source>
        <dbReference type="RefSeq" id="XP_015184902.1"/>
    </source>
</evidence>
<dbReference type="RefSeq" id="XP_015184902.1">
    <property type="nucleotide sequence ID" value="XM_015329416.1"/>
</dbReference>
<evidence type="ECO:0000256" key="6">
    <source>
        <dbReference type="ARBA" id="ARBA00023295"/>
    </source>
</evidence>
<dbReference type="Gene3D" id="2.60.40.1760">
    <property type="entry name" value="glycosyl hydrolase (family 31)"/>
    <property type="match status" value="1"/>
</dbReference>
<dbReference type="InterPro" id="IPR011013">
    <property type="entry name" value="Gal_mutarotase_sf_dom"/>
</dbReference>
<proteinExistence type="inferred from homology"/>
<dbReference type="Proteomes" id="UP000694924">
    <property type="component" value="Unplaced"/>
</dbReference>
<dbReference type="InterPro" id="IPR000322">
    <property type="entry name" value="Glyco_hydro_31_TIM"/>
</dbReference>
<feature type="domain" description="P-type" evidence="10">
    <location>
        <begin position="144"/>
        <end position="194"/>
    </location>
</feature>
<keyword evidence="11" id="KW-1185">Reference proteome</keyword>
<dbReference type="PROSITE" id="PS00707">
    <property type="entry name" value="GLYCOSYL_HYDROL_F31_2"/>
    <property type="match status" value="1"/>
</dbReference>
<evidence type="ECO:0000256" key="2">
    <source>
        <dbReference type="ARBA" id="ARBA00007806"/>
    </source>
</evidence>
<evidence type="ECO:0000256" key="1">
    <source>
        <dbReference type="ARBA" id="ARBA00004370"/>
    </source>
</evidence>
<dbReference type="InterPro" id="IPR017853">
    <property type="entry name" value="GH"/>
</dbReference>
<keyword evidence="3 8" id="KW-0378">Hydrolase</keyword>
<dbReference type="InterPro" id="IPR000519">
    <property type="entry name" value="P_trefoil_dom"/>
</dbReference>
<keyword evidence="5" id="KW-1015">Disulfide bond</keyword>
<dbReference type="CDD" id="cd14752">
    <property type="entry name" value="GH31_N"/>
    <property type="match status" value="1"/>
</dbReference>
<gene>
    <name evidence="12" type="primary">LOC107070872</name>
</gene>
<feature type="transmembrane region" description="Helical" evidence="9">
    <location>
        <begin position="68"/>
        <end position="93"/>
    </location>
</feature>
<keyword evidence="4 9" id="KW-0472">Membrane</keyword>
<protein>
    <submittedName>
        <fullName evidence="12">Lysosomal alpha-glucosidase-like</fullName>
    </submittedName>
</protein>
<dbReference type="SUPFAM" id="SSF51445">
    <property type="entry name" value="(Trans)glycosidases"/>
    <property type="match status" value="1"/>
</dbReference>
<evidence type="ECO:0000256" key="3">
    <source>
        <dbReference type="ARBA" id="ARBA00022801"/>
    </source>
</evidence>
<comment type="similarity">
    <text evidence="2 8">Belongs to the glycosyl hydrolase 31 family.</text>
</comment>
<dbReference type="Pfam" id="PF13802">
    <property type="entry name" value="Gal_mutarotas_2"/>
    <property type="match status" value="1"/>
</dbReference>
<organism evidence="11 12">
    <name type="scientific">Polistes dominula</name>
    <name type="common">European paper wasp</name>
    <name type="synonym">Vespa dominula</name>
    <dbReference type="NCBI Taxonomy" id="743375"/>
    <lineage>
        <taxon>Eukaryota</taxon>
        <taxon>Metazoa</taxon>
        <taxon>Ecdysozoa</taxon>
        <taxon>Arthropoda</taxon>
        <taxon>Hexapoda</taxon>
        <taxon>Insecta</taxon>
        <taxon>Pterygota</taxon>
        <taxon>Neoptera</taxon>
        <taxon>Endopterygota</taxon>
        <taxon>Hymenoptera</taxon>
        <taxon>Apocrita</taxon>
        <taxon>Aculeata</taxon>
        <taxon>Vespoidea</taxon>
        <taxon>Vespidae</taxon>
        <taxon>Polistinae</taxon>
        <taxon>Polistini</taxon>
        <taxon>Polistes</taxon>
    </lineage>
</organism>
<dbReference type="SUPFAM" id="SSF51011">
    <property type="entry name" value="Glycosyl hydrolase domain"/>
    <property type="match status" value="1"/>
</dbReference>
<comment type="subcellular location">
    <subcellularLocation>
        <location evidence="1">Membrane</location>
    </subcellularLocation>
</comment>
<dbReference type="SUPFAM" id="SSF74650">
    <property type="entry name" value="Galactose mutarotase-like"/>
    <property type="match status" value="1"/>
</dbReference>
<evidence type="ECO:0000256" key="7">
    <source>
        <dbReference type="PROSITE-ProRule" id="PRU00779"/>
    </source>
</evidence>
<dbReference type="PANTHER" id="PTHR22762:SF131">
    <property type="entry name" value="GLYCOSIDE HYDROLASE FAMILY 31 N-TERMINAL DOMAIN-CONTAINING PROTEIN"/>
    <property type="match status" value="1"/>
</dbReference>
<evidence type="ECO:0000256" key="4">
    <source>
        <dbReference type="ARBA" id="ARBA00023136"/>
    </source>
</evidence>
<dbReference type="Gene3D" id="2.60.40.1180">
    <property type="entry name" value="Golgi alpha-mannosidase II"/>
    <property type="match status" value="2"/>
</dbReference>
<dbReference type="Pfam" id="PF21365">
    <property type="entry name" value="Glyco_hydro_31_3rd"/>
    <property type="match status" value="1"/>
</dbReference>
<dbReference type="Pfam" id="PF00088">
    <property type="entry name" value="Trefoil"/>
    <property type="match status" value="1"/>
</dbReference>
<feature type="non-terminal residue" evidence="12">
    <location>
        <position position="937"/>
    </location>
</feature>
<dbReference type="PANTHER" id="PTHR22762">
    <property type="entry name" value="ALPHA-GLUCOSIDASE"/>
    <property type="match status" value="1"/>
</dbReference>
<dbReference type="InterPro" id="IPR044913">
    <property type="entry name" value="P_trefoil_dom_sf"/>
</dbReference>
<name>A0ABM1IXG5_POLDO</name>
<evidence type="ECO:0000256" key="5">
    <source>
        <dbReference type="ARBA" id="ARBA00023157"/>
    </source>
</evidence>
<dbReference type="PROSITE" id="PS51448">
    <property type="entry name" value="P_TREFOIL_2"/>
    <property type="match status" value="1"/>
</dbReference>
<dbReference type="CDD" id="cd06602">
    <property type="entry name" value="GH31_MGAM_SI_GAA"/>
    <property type="match status" value="1"/>
</dbReference>
<dbReference type="SMART" id="SM00018">
    <property type="entry name" value="PD"/>
    <property type="match status" value="1"/>
</dbReference>
<evidence type="ECO:0000256" key="8">
    <source>
        <dbReference type="RuleBase" id="RU361185"/>
    </source>
</evidence>
<dbReference type="InterPro" id="IPR025887">
    <property type="entry name" value="Glyco_hydro_31_N_dom"/>
</dbReference>
<keyword evidence="9" id="KW-1133">Transmembrane helix</keyword>